<keyword evidence="2" id="KW-1185">Reference proteome</keyword>
<accession>A0A5B9QMB5</accession>
<protein>
    <submittedName>
        <fullName evidence="1">Uncharacterized protein</fullName>
    </submittedName>
</protein>
<organism evidence="1 2">
    <name type="scientific">Roseimaritima ulvae</name>
    <dbReference type="NCBI Taxonomy" id="980254"/>
    <lineage>
        <taxon>Bacteria</taxon>
        <taxon>Pseudomonadati</taxon>
        <taxon>Planctomycetota</taxon>
        <taxon>Planctomycetia</taxon>
        <taxon>Pirellulales</taxon>
        <taxon>Pirellulaceae</taxon>
        <taxon>Roseimaritima</taxon>
    </lineage>
</organism>
<gene>
    <name evidence="1" type="ORF">UC8_21440</name>
</gene>
<dbReference type="KEGG" id="rul:UC8_21440"/>
<dbReference type="AlphaFoldDB" id="A0A5B9QMB5"/>
<evidence type="ECO:0000313" key="2">
    <source>
        <dbReference type="Proteomes" id="UP000325286"/>
    </source>
</evidence>
<sequence>MFETTDGLLTWAVEHMPAVGQPPQPALRLPLHRAVYLDYEGPVSGDRGRVIRVQAGTYRPASLGQCAAAGLSQHDLVQYDTTQQAAVANDSATDKHLAFVCRGCDADGRTVAQLVLLDRVEECDWELRSIIAPPR</sequence>
<name>A0A5B9QMB5_9BACT</name>
<dbReference type="Proteomes" id="UP000325286">
    <property type="component" value="Chromosome"/>
</dbReference>
<proteinExistence type="predicted"/>
<dbReference type="EMBL" id="CP042914">
    <property type="protein sequence ID" value="QEG40138.1"/>
    <property type="molecule type" value="Genomic_DNA"/>
</dbReference>
<reference evidence="1 2" key="1">
    <citation type="submission" date="2019-08" db="EMBL/GenBank/DDBJ databases">
        <title>Deep-cultivation of Planctomycetes and their phenomic and genomic characterization uncovers novel biology.</title>
        <authorList>
            <person name="Wiegand S."/>
            <person name="Jogler M."/>
            <person name="Boedeker C."/>
            <person name="Pinto D."/>
            <person name="Vollmers J."/>
            <person name="Rivas-Marin E."/>
            <person name="Kohn T."/>
            <person name="Peeters S.H."/>
            <person name="Heuer A."/>
            <person name="Rast P."/>
            <person name="Oberbeckmann S."/>
            <person name="Bunk B."/>
            <person name="Jeske O."/>
            <person name="Meyerdierks A."/>
            <person name="Storesund J.E."/>
            <person name="Kallscheuer N."/>
            <person name="Luecker S."/>
            <person name="Lage O.M."/>
            <person name="Pohl T."/>
            <person name="Merkel B.J."/>
            <person name="Hornburger P."/>
            <person name="Mueller R.-W."/>
            <person name="Bruemmer F."/>
            <person name="Labrenz M."/>
            <person name="Spormann A.M."/>
            <person name="Op den Camp H."/>
            <person name="Overmann J."/>
            <person name="Amann R."/>
            <person name="Jetten M.S.M."/>
            <person name="Mascher T."/>
            <person name="Medema M.H."/>
            <person name="Devos D.P."/>
            <person name="Kaster A.-K."/>
            <person name="Ovreas L."/>
            <person name="Rohde M."/>
            <person name="Galperin M.Y."/>
            <person name="Jogler C."/>
        </authorList>
    </citation>
    <scope>NUCLEOTIDE SEQUENCE [LARGE SCALE GENOMIC DNA]</scope>
    <source>
        <strain evidence="1 2">UC8</strain>
    </source>
</reference>
<evidence type="ECO:0000313" key="1">
    <source>
        <dbReference type="EMBL" id="QEG40138.1"/>
    </source>
</evidence>